<dbReference type="EMBL" id="BSTX01000001">
    <property type="protein sequence ID" value="GLZ77551.1"/>
    <property type="molecule type" value="Genomic_DNA"/>
</dbReference>
<dbReference type="PRINTS" id="PR00189">
    <property type="entry name" value="TRNSTHYRETIN"/>
</dbReference>
<dbReference type="Gene3D" id="2.60.40.180">
    <property type="entry name" value="Transthyretin/hydroxyisourate hydrolase domain"/>
    <property type="match status" value="1"/>
</dbReference>
<dbReference type="PANTHER" id="PTHR10395">
    <property type="entry name" value="URICASE AND TRANSTHYRETIN-RELATED"/>
    <property type="match status" value="1"/>
</dbReference>
<comment type="function">
    <text evidence="2">Catalyzes the hydrolysis of 5-hydroxyisourate (HIU) to 2-oxo-4-hydroxy-4-carboxy-5-ureidoimidazoline (OHCU).</text>
</comment>
<evidence type="ECO:0000256" key="8">
    <source>
        <dbReference type="RuleBase" id="RU361270"/>
    </source>
</evidence>
<dbReference type="RefSeq" id="WP_285662651.1">
    <property type="nucleotide sequence ID" value="NZ_BSTX01000001.1"/>
</dbReference>
<evidence type="ECO:0000256" key="4">
    <source>
        <dbReference type="ARBA" id="ARBA00011881"/>
    </source>
</evidence>
<feature type="binding site" evidence="7">
    <location>
        <position position="6"/>
    </location>
    <ligand>
        <name>substrate</name>
    </ligand>
</feature>
<dbReference type="GO" id="GO:0033971">
    <property type="term" value="F:hydroxyisourate hydrolase activity"/>
    <property type="evidence" value="ECO:0007669"/>
    <property type="project" value="UniProtKB-EC"/>
</dbReference>
<feature type="binding site" evidence="7">
    <location>
        <position position="44"/>
    </location>
    <ligand>
        <name>substrate</name>
    </ligand>
</feature>
<evidence type="ECO:0000313" key="11">
    <source>
        <dbReference type="Proteomes" id="UP001165079"/>
    </source>
</evidence>
<dbReference type="Proteomes" id="UP001165079">
    <property type="component" value="Unassembled WGS sequence"/>
</dbReference>
<organism evidence="10 11">
    <name type="scientific">Actinorhabdospora filicis</name>
    <dbReference type="NCBI Taxonomy" id="1785913"/>
    <lineage>
        <taxon>Bacteria</taxon>
        <taxon>Bacillati</taxon>
        <taxon>Actinomycetota</taxon>
        <taxon>Actinomycetes</taxon>
        <taxon>Micromonosporales</taxon>
        <taxon>Micromonosporaceae</taxon>
        <taxon>Actinorhabdospora</taxon>
    </lineage>
</organism>
<comment type="caution">
    <text evidence="10">The sequence shown here is derived from an EMBL/GenBank/DDBJ whole genome shotgun (WGS) entry which is preliminary data.</text>
</comment>
<evidence type="ECO:0000256" key="6">
    <source>
        <dbReference type="ARBA" id="ARBA00022801"/>
    </source>
</evidence>
<dbReference type="GO" id="GO:0006144">
    <property type="term" value="P:purine nucleobase metabolic process"/>
    <property type="evidence" value="ECO:0007669"/>
    <property type="project" value="UniProtKB-KW"/>
</dbReference>
<dbReference type="InterPro" id="IPR036817">
    <property type="entry name" value="Transthyretin/HIU_hydrolase_sf"/>
</dbReference>
<comment type="catalytic activity">
    <reaction evidence="1 8">
        <text>5-hydroxyisourate + H2O = 5-hydroxy-2-oxo-4-ureido-2,5-dihydro-1H-imidazole-5-carboxylate + H(+)</text>
        <dbReference type="Rhea" id="RHEA:23736"/>
        <dbReference type="ChEBI" id="CHEBI:15377"/>
        <dbReference type="ChEBI" id="CHEBI:15378"/>
        <dbReference type="ChEBI" id="CHEBI:18072"/>
        <dbReference type="ChEBI" id="CHEBI:58639"/>
        <dbReference type="EC" id="3.5.2.17"/>
    </reaction>
</comment>
<evidence type="ECO:0000256" key="5">
    <source>
        <dbReference type="ARBA" id="ARBA00022631"/>
    </source>
</evidence>
<dbReference type="SUPFAM" id="SSF49472">
    <property type="entry name" value="Transthyretin (synonym: prealbumin)"/>
    <property type="match status" value="1"/>
</dbReference>
<keyword evidence="6 8" id="KW-0378">Hydrolase</keyword>
<gene>
    <name evidence="10" type="ORF">Afil01_23580</name>
</gene>
<comment type="similarity">
    <text evidence="3 8">Belongs to the transthyretin family. 5-hydroxyisourate hydrolase subfamily.</text>
</comment>
<proteinExistence type="inferred from homology"/>
<dbReference type="InterPro" id="IPR023416">
    <property type="entry name" value="Transthyretin/HIU_hydrolase_d"/>
</dbReference>
<protein>
    <recommendedName>
        <fullName evidence="8">5-hydroxyisourate hydrolase</fullName>
        <shortName evidence="8">HIU hydrolase</shortName>
        <shortName evidence="8">HIUHase</shortName>
        <ecNumber evidence="8">3.5.2.17</ecNumber>
    </recommendedName>
</protein>
<evidence type="ECO:0000313" key="10">
    <source>
        <dbReference type="EMBL" id="GLZ77551.1"/>
    </source>
</evidence>
<dbReference type="NCBIfam" id="TIGR02962">
    <property type="entry name" value="hdxy_isourate"/>
    <property type="match status" value="1"/>
</dbReference>
<evidence type="ECO:0000259" key="9">
    <source>
        <dbReference type="Pfam" id="PF00576"/>
    </source>
</evidence>
<comment type="subunit">
    <text evidence="4 8">Homotetramer.</text>
</comment>
<dbReference type="EC" id="3.5.2.17" evidence="8"/>
<dbReference type="InterPro" id="IPR000895">
    <property type="entry name" value="Transthyretin/HIU_hydrolase"/>
</dbReference>
<evidence type="ECO:0000256" key="2">
    <source>
        <dbReference type="ARBA" id="ARBA00002704"/>
    </source>
</evidence>
<feature type="domain" description="Transthyretin/hydroxyisourate hydrolase" evidence="9">
    <location>
        <begin position="3"/>
        <end position="109"/>
    </location>
</feature>
<dbReference type="InterPro" id="IPR014306">
    <property type="entry name" value="Hydroxyisourate_hydrolase"/>
</dbReference>
<dbReference type="CDD" id="cd05822">
    <property type="entry name" value="TLP_HIUase"/>
    <property type="match status" value="1"/>
</dbReference>
<evidence type="ECO:0000256" key="3">
    <source>
        <dbReference type="ARBA" id="ARBA00009850"/>
    </source>
</evidence>
<keyword evidence="5 8" id="KW-0659">Purine metabolism</keyword>
<feature type="binding site" evidence="7">
    <location>
        <position position="107"/>
    </location>
    <ligand>
        <name>substrate</name>
    </ligand>
</feature>
<sequence>MSISTHVLDSTRGRPVTGMLVLLSHQDKGDWRQVASARTDGDGRIREWGGSVSGTGLFRLEFHSGVYFGALGVNTIYPEIAVSFLVTDPAVNLHVPLLLSPFAYSTYQGS</sequence>
<evidence type="ECO:0000256" key="1">
    <source>
        <dbReference type="ARBA" id="ARBA00001043"/>
    </source>
</evidence>
<keyword evidence="11" id="KW-1185">Reference proteome</keyword>
<dbReference type="AlphaFoldDB" id="A0A9W6SKS4"/>
<reference evidence="10" key="1">
    <citation type="submission" date="2023-03" db="EMBL/GenBank/DDBJ databases">
        <title>Actinorhabdospora filicis NBRC 111898.</title>
        <authorList>
            <person name="Ichikawa N."/>
            <person name="Sato H."/>
            <person name="Tonouchi N."/>
        </authorList>
    </citation>
    <scope>NUCLEOTIDE SEQUENCE</scope>
    <source>
        <strain evidence="10">NBRC 111898</strain>
    </source>
</reference>
<accession>A0A9W6SKS4</accession>
<evidence type="ECO:0000256" key="7">
    <source>
        <dbReference type="PIRSR" id="PIRSR600895-51"/>
    </source>
</evidence>
<dbReference type="Pfam" id="PF00576">
    <property type="entry name" value="Transthyretin"/>
    <property type="match status" value="1"/>
</dbReference>
<dbReference type="PANTHER" id="PTHR10395:SF7">
    <property type="entry name" value="5-HYDROXYISOURATE HYDROLASE"/>
    <property type="match status" value="1"/>
</dbReference>
<name>A0A9W6SKS4_9ACTN</name>